<dbReference type="GO" id="GO:0003677">
    <property type="term" value="F:DNA binding"/>
    <property type="evidence" value="ECO:0007669"/>
    <property type="project" value="UniProtKB-KW"/>
</dbReference>
<evidence type="ECO:0000256" key="1">
    <source>
        <dbReference type="ARBA" id="ARBA00010923"/>
    </source>
</evidence>
<comment type="caution">
    <text evidence="5">The sequence shown here is derived from an EMBL/GenBank/DDBJ whole genome shotgun (WGS) entry which is preliminary data.</text>
</comment>
<feature type="domain" description="Type I restriction modification DNA specificity" evidence="4">
    <location>
        <begin position="182"/>
        <end position="334"/>
    </location>
</feature>
<dbReference type="SUPFAM" id="SSF116734">
    <property type="entry name" value="DNA methylase specificity domain"/>
    <property type="match status" value="1"/>
</dbReference>
<evidence type="ECO:0000256" key="2">
    <source>
        <dbReference type="ARBA" id="ARBA00022747"/>
    </source>
</evidence>
<accession>A0A3R0XW54</accession>
<comment type="similarity">
    <text evidence="1">Belongs to the type-I restriction system S methylase family.</text>
</comment>
<dbReference type="EMBL" id="RVHM01000062">
    <property type="protein sequence ID" value="MLU99927.1"/>
    <property type="molecule type" value="Genomic_DNA"/>
</dbReference>
<dbReference type="Gene3D" id="3.90.220.20">
    <property type="entry name" value="DNA methylase specificity domains"/>
    <property type="match status" value="1"/>
</dbReference>
<dbReference type="AlphaFoldDB" id="A0A3R0XW54"/>
<organism evidence="5">
    <name type="scientific">Salmonella enterica I</name>
    <dbReference type="NCBI Taxonomy" id="59201"/>
    <lineage>
        <taxon>Bacteria</taxon>
        <taxon>Pseudomonadati</taxon>
        <taxon>Pseudomonadota</taxon>
        <taxon>Gammaproteobacteria</taxon>
        <taxon>Enterobacterales</taxon>
        <taxon>Enterobacteriaceae</taxon>
        <taxon>Salmonella</taxon>
    </lineage>
</organism>
<evidence type="ECO:0000259" key="4">
    <source>
        <dbReference type="Pfam" id="PF01420"/>
    </source>
</evidence>
<dbReference type="Proteomes" id="UP000885374">
    <property type="component" value="Unassembled WGS sequence"/>
</dbReference>
<dbReference type="Pfam" id="PF01420">
    <property type="entry name" value="Methylase_S"/>
    <property type="match status" value="1"/>
</dbReference>
<evidence type="ECO:0000256" key="3">
    <source>
        <dbReference type="ARBA" id="ARBA00023125"/>
    </source>
</evidence>
<reference evidence="5" key="1">
    <citation type="submission" date="2018-07" db="EMBL/GenBank/DDBJ databases">
        <authorList>
            <person name="Ashton P.M."/>
            <person name="Dallman T."/>
            <person name="Nair S."/>
            <person name="De Pinna E."/>
            <person name="Peters T."/>
            <person name="Grant K."/>
        </authorList>
    </citation>
    <scope>NUCLEOTIDE SEQUENCE [LARGE SCALE GENOMIC DNA]</scope>
    <source>
        <strain evidence="5">157339</strain>
    </source>
</reference>
<keyword evidence="3" id="KW-0238">DNA-binding</keyword>
<name>A0A3R0XW54_SALET</name>
<protein>
    <recommendedName>
        <fullName evidence="4">Type I restriction modification DNA specificity domain-containing protein</fullName>
    </recommendedName>
</protein>
<keyword evidence="2" id="KW-0680">Restriction system</keyword>
<gene>
    <name evidence="5" type="ORF">DRU74_25050</name>
</gene>
<proteinExistence type="inferred from homology"/>
<dbReference type="InterPro" id="IPR044946">
    <property type="entry name" value="Restrct_endonuc_typeI_TRD_sf"/>
</dbReference>
<sequence>MAKKEILTDLWVYELLKEASVNLYPQGSDIKEINEALLSASKAGTGHAGFPEYCGVVKDFILVVENKSDISRQIKRSEKGVICNNVASVKNYAVNGALFYGKHLAKKTSFKKIIAFGVSGNEKRHKIPEKSVFQKTMADYLTFEFSMFLQVRGDLFENKKDNDNGVTAGLINNTEWERLADKKWREFPLTSVFETIQRGKRLKRNDHTEGCVPYISSTSLNNGIDCFIGNTEGVRVFRNCLTLANSGSVGSTFFQPCTFIASDHVTKLENKNFDRYIYLFLAAVISGFSEKYGFNRKIKDLRIKKEKILLPVNKKDEPDYIFMGAFMKQLEHELLHRYDIHNSGFRFSGASH</sequence>
<evidence type="ECO:0000313" key="5">
    <source>
        <dbReference type="EMBL" id="MLU99927.1"/>
    </source>
</evidence>
<dbReference type="GO" id="GO:0009307">
    <property type="term" value="P:DNA restriction-modification system"/>
    <property type="evidence" value="ECO:0007669"/>
    <property type="project" value="UniProtKB-KW"/>
</dbReference>
<dbReference type="InterPro" id="IPR000055">
    <property type="entry name" value="Restrct_endonuc_typeI_TRD"/>
</dbReference>